<name>A0ABD2PID6_9PLAT</name>
<dbReference type="EMBL" id="JBJKFK010008380">
    <property type="protein sequence ID" value="KAL3307088.1"/>
    <property type="molecule type" value="Genomic_DNA"/>
</dbReference>
<dbReference type="Proteomes" id="UP001626550">
    <property type="component" value="Unassembled WGS sequence"/>
</dbReference>
<evidence type="ECO:0000313" key="1">
    <source>
        <dbReference type="EMBL" id="KAL3307088.1"/>
    </source>
</evidence>
<sequence>MNGQPFFCCPRNCPNCCLYICCCDCCCQMCIESAIESQRLSSSHGGKCFPELNYDKGCHCCPACQASCCCPTEIGVPGVIASQPVRTRSLPNYYQSPVVYY</sequence>
<reference evidence="1 2" key="1">
    <citation type="submission" date="2024-11" db="EMBL/GenBank/DDBJ databases">
        <title>Adaptive evolution of stress response genes in parasites aligns with host niche diversity.</title>
        <authorList>
            <person name="Hahn C."/>
            <person name="Resl P."/>
        </authorList>
    </citation>
    <scope>NUCLEOTIDE SEQUENCE [LARGE SCALE GENOMIC DNA]</scope>
    <source>
        <strain evidence="1">EGGRZ-B1_66</strain>
        <tissue evidence="1">Body</tissue>
    </source>
</reference>
<organism evidence="1 2">
    <name type="scientific">Cichlidogyrus casuarinus</name>
    <dbReference type="NCBI Taxonomy" id="1844966"/>
    <lineage>
        <taxon>Eukaryota</taxon>
        <taxon>Metazoa</taxon>
        <taxon>Spiralia</taxon>
        <taxon>Lophotrochozoa</taxon>
        <taxon>Platyhelminthes</taxon>
        <taxon>Monogenea</taxon>
        <taxon>Monopisthocotylea</taxon>
        <taxon>Dactylogyridea</taxon>
        <taxon>Ancyrocephalidae</taxon>
        <taxon>Cichlidogyrus</taxon>
    </lineage>
</organism>
<gene>
    <name evidence="1" type="ORF">Ciccas_014408</name>
</gene>
<evidence type="ECO:0000313" key="2">
    <source>
        <dbReference type="Proteomes" id="UP001626550"/>
    </source>
</evidence>
<proteinExistence type="predicted"/>
<dbReference type="AlphaFoldDB" id="A0ABD2PID6"/>
<comment type="caution">
    <text evidence="1">The sequence shown here is derived from an EMBL/GenBank/DDBJ whole genome shotgun (WGS) entry which is preliminary data.</text>
</comment>
<accession>A0ABD2PID6</accession>
<keyword evidence="2" id="KW-1185">Reference proteome</keyword>
<protein>
    <submittedName>
        <fullName evidence="1">Uncharacterized protein</fullName>
    </submittedName>
</protein>